<dbReference type="Proteomes" id="UP000799770">
    <property type="component" value="Unassembled WGS sequence"/>
</dbReference>
<reference evidence="1" key="1">
    <citation type="journal article" date="2020" name="Stud. Mycol.">
        <title>101 Dothideomycetes genomes: a test case for predicting lifestyles and emergence of pathogens.</title>
        <authorList>
            <person name="Haridas S."/>
            <person name="Albert R."/>
            <person name="Binder M."/>
            <person name="Bloem J."/>
            <person name="Labutti K."/>
            <person name="Salamov A."/>
            <person name="Andreopoulos B."/>
            <person name="Baker S."/>
            <person name="Barry K."/>
            <person name="Bills G."/>
            <person name="Bluhm B."/>
            <person name="Cannon C."/>
            <person name="Castanera R."/>
            <person name="Culley D."/>
            <person name="Daum C."/>
            <person name="Ezra D."/>
            <person name="Gonzalez J."/>
            <person name="Henrissat B."/>
            <person name="Kuo A."/>
            <person name="Liang C."/>
            <person name="Lipzen A."/>
            <person name="Lutzoni F."/>
            <person name="Magnuson J."/>
            <person name="Mondo S."/>
            <person name="Nolan M."/>
            <person name="Ohm R."/>
            <person name="Pangilinan J."/>
            <person name="Park H.-J."/>
            <person name="Ramirez L."/>
            <person name="Alfaro M."/>
            <person name="Sun H."/>
            <person name="Tritt A."/>
            <person name="Yoshinaga Y."/>
            <person name="Zwiers L.-H."/>
            <person name="Turgeon B."/>
            <person name="Goodwin S."/>
            <person name="Spatafora J."/>
            <person name="Crous P."/>
            <person name="Grigoriev I."/>
        </authorList>
    </citation>
    <scope>NUCLEOTIDE SEQUENCE</scope>
    <source>
        <strain evidence="1">CBS 627.86</strain>
    </source>
</reference>
<keyword evidence="2" id="KW-1185">Reference proteome</keyword>
<gene>
    <name evidence="1" type="ORF">BDV96DRAFT_485795</name>
</gene>
<organism evidence="1 2">
    <name type="scientific">Lophiotrema nucula</name>
    <dbReference type="NCBI Taxonomy" id="690887"/>
    <lineage>
        <taxon>Eukaryota</taxon>
        <taxon>Fungi</taxon>
        <taxon>Dikarya</taxon>
        <taxon>Ascomycota</taxon>
        <taxon>Pezizomycotina</taxon>
        <taxon>Dothideomycetes</taxon>
        <taxon>Pleosporomycetidae</taxon>
        <taxon>Pleosporales</taxon>
        <taxon>Lophiotremataceae</taxon>
        <taxon>Lophiotrema</taxon>
    </lineage>
</organism>
<proteinExistence type="predicted"/>
<dbReference type="GO" id="GO:0004497">
    <property type="term" value="F:monooxygenase activity"/>
    <property type="evidence" value="ECO:0007669"/>
    <property type="project" value="InterPro"/>
</dbReference>
<accession>A0A6A5ZM34</accession>
<dbReference type="InterPro" id="IPR036396">
    <property type="entry name" value="Cyt_P450_sf"/>
</dbReference>
<dbReference type="AlphaFoldDB" id="A0A6A5ZM34"/>
<sequence>MATNSLSKLNDKETQQLLQEAKKNADIIKFYPDGKHMDRVRSRGIPNQRLARVFGIDNIFTNLNDKKYRNSFRKDTIEKMKTATQMDKYPDGNWADLRNFALEQIQGYRNETSENLVSIVHKVTFKVSLLYLFPDAEKAMQKPDTDKHVELIARRINELWVASKEPEDNQPKWNEEKELHQALLEVTTFTPRPKPKTILSQIYTFFQRLWQYIPVFANPEMAADVTTIDPTEGRKNPMNLLLPAYETMWRVVLLIVLELRFRNATNADKWLNTMKIYLADLEDPNSGASGAFRSADANGVAPIDIVKEGLRLYPPSRRVHRLFDGEEVSADIEQCHRSKLLGQNDATTFRPERWQDIRPDLRKAIADGTGQKKALKIAEETLGFMPFAFSCTADGADTKGFGMKMIALLVAVVLDLLDHEWKLEDEVQLAAVGMPLLSSRANLGEVKIENLNNFTH</sequence>
<dbReference type="EMBL" id="ML977314">
    <property type="protein sequence ID" value="KAF2120226.1"/>
    <property type="molecule type" value="Genomic_DNA"/>
</dbReference>
<dbReference type="GO" id="GO:0016705">
    <property type="term" value="F:oxidoreductase activity, acting on paired donors, with incorporation or reduction of molecular oxygen"/>
    <property type="evidence" value="ECO:0007669"/>
    <property type="project" value="InterPro"/>
</dbReference>
<evidence type="ECO:0008006" key="3">
    <source>
        <dbReference type="Google" id="ProtNLM"/>
    </source>
</evidence>
<dbReference type="SUPFAM" id="SSF48264">
    <property type="entry name" value="Cytochrome P450"/>
    <property type="match status" value="1"/>
</dbReference>
<evidence type="ECO:0000313" key="2">
    <source>
        <dbReference type="Proteomes" id="UP000799770"/>
    </source>
</evidence>
<dbReference type="GO" id="GO:0005506">
    <property type="term" value="F:iron ion binding"/>
    <property type="evidence" value="ECO:0007669"/>
    <property type="project" value="InterPro"/>
</dbReference>
<protein>
    <recommendedName>
        <fullName evidence="3">Cytochrome P450</fullName>
    </recommendedName>
</protein>
<dbReference type="GO" id="GO:0020037">
    <property type="term" value="F:heme binding"/>
    <property type="evidence" value="ECO:0007669"/>
    <property type="project" value="InterPro"/>
</dbReference>
<evidence type="ECO:0000313" key="1">
    <source>
        <dbReference type="EMBL" id="KAF2120226.1"/>
    </source>
</evidence>
<dbReference type="OrthoDB" id="10029320at2759"/>
<name>A0A6A5ZM34_9PLEO</name>
<dbReference type="Gene3D" id="1.10.630.10">
    <property type="entry name" value="Cytochrome P450"/>
    <property type="match status" value="1"/>
</dbReference>